<dbReference type="InterPro" id="IPR018868">
    <property type="entry name" value="BAD"/>
</dbReference>
<dbReference type="GO" id="GO:0006915">
    <property type="term" value="P:apoptotic process"/>
    <property type="evidence" value="ECO:0007669"/>
    <property type="project" value="InterPro"/>
</dbReference>
<protein>
    <recommendedName>
        <fullName evidence="4">Bcl2-associated agonist of cell death</fullName>
    </recommendedName>
</protein>
<evidence type="ECO:0000256" key="1">
    <source>
        <dbReference type="SAM" id="MobiDB-lite"/>
    </source>
</evidence>
<dbReference type="Pfam" id="PF10514">
    <property type="entry name" value="Bcl-2_BAD"/>
    <property type="match status" value="1"/>
</dbReference>
<reference evidence="2" key="1">
    <citation type="submission" date="2025-05" db="UniProtKB">
        <authorList>
            <consortium name="Ensembl"/>
        </authorList>
    </citation>
    <scope>IDENTIFICATION</scope>
</reference>
<dbReference type="Ensembl" id="ENSSPUT00000007685.1">
    <property type="protein sequence ID" value="ENSSPUP00000007209.1"/>
    <property type="gene ID" value="ENSSPUG00000005575.1"/>
</dbReference>
<dbReference type="Proteomes" id="UP000694392">
    <property type="component" value="Unplaced"/>
</dbReference>
<keyword evidence="3" id="KW-1185">Reference proteome</keyword>
<dbReference type="GeneTree" id="ENSGT00940000165892"/>
<accession>A0A8D0GMW5</accession>
<proteinExistence type="predicted"/>
<organism evidence="2 3">
    <name type="scientific">Sphenodon punctatus</name>
    <name type="common">Tuatara</name>
    <name type="synonym">Hatteria punctata</name>
    <dbReference type="NCBI Taxonomy" id="8508"/>
    <lineage>
        <taxon>Eukaryota</taxon>
        <taxon>Metazoa</taxon>
        <taxon>Chordata</taxon>
        <taxon>Craniata</taxon>
        <taxon>Vertebrata</taxon>
        <taxon>Euteleostomi</taxon>
        <taxon>Lepidosauria</taxon>
        <taxon>Sphenodontia</taxon>
        <taxon>Sphenodontidae</taxon>
        <taxon>Sphenodon</taxon>
    </lineage>
</organism>
<evidence type="ECO:0008006" key="4">
    <source>
        <dbReference type="Google" id="ProtNLM"/>
    </source>
</evidence>
<evidence type="ECO:0000313" key="2">
    <source>
        <dbReference type="Ensembl" id="ENSSPUP00000007209.1"/>
    </source>
</evidence>
<dbReference type="Ensembl" id="ENSSPUT00000007678.1">
    <property type="protein sequence ID" value="ENSSPUP00000007202.1"/>
    <property type="gene ID" value="ENSSPUG00000005575.1"/>
</dbReference>
<dbReference type="PANTHER" id="PTHR28540:SF1">
    <property type="entry name" value="BCL2-ASSOCIATED AGONIST OF CELL DEATH"/>
    <property type="match status" value="1"/>
</dbReference>
<sequence>MFRIDDEFQDDRFMGGKKEPPDPGGTPLEPKVQGSPVTELRSRIKSDPPTLESEVQDELGTFRGRSLSAPPILWAAQKYGRELRRMSDEFHGALQVLPRPKSAGTASQLRRCAGWKETFQNWWRRTPPCDAPPSSPQ</sequence>
<feature type="region of interest" description="Disordered" evidence="1">
    <location>
        <begin position="1"/>
        <end position="56"/>
    </location>
</feature>
<dbReference type="PANTHER" id="PTHR28540">
    <property type="entry name" value="BCL2-ASSOCIATED AGONIST OF CELL DEATH"/>
    <property type="match status" value="1"/>
</dbReference>
<dbReference type="AlphaFoldDB" id="A0A8D0GMW5"/>
<name>A0A8D0GMW5_SPHPU</name>
<evidence type="ECO:0000313" key="3">
    <source>
        <dbReference type="Proteomes" id="UP000694392"/>
    </source>
</evidence>
<dbReference type="OMA" id="YHENPEL"/>
<feature type="compositionally biased region" description="Basic and acidic residues" evidence="1">
    <location>
        <begin position="1"/>
        <end position="21"/>
    </location>
</feature>